<evidence type="ECO:0000256" key="1">
    <source>
        <dbReference type="SAM" id="Coils"/>
    </source>
</evidence>
<keyword evidence="1" id="KW-0175">Coiled coil</keyword>
<proteinExistence type="predicted"/>
<feature type="region of interest" description="Disordered" evidence="2">
    <location>
        <begin position="324"/>
        <end position="343"/>
    </location>
</feature>
<gene>
    <name evidence="3" type="ORF">UCRPC4_g05414</name>
</gene>
<organism evidence="3 4">
    <name type="scientific">Phaeomoniella chlamydospora</name>
    <name type="common">Phaeoacremonium chlamydosporum</name>
    <dbReference type="NCBI Taxonomy" id="158046"/>
    <lineage>
        <taxon>Eukaryota</taxon>
        <taxon>Fungi</taxon>
        <taxon>Dikarya</taxon>
        <taxon>Ascomycota</taxon>
        <taxon>Pezizomycotina</taxon>
        <taxon>Eurotiomycetes</taxon>
        <taxon>Chaetothyriomycetidae</taxon>
        <taxon>Phaeomoniellales</taxon>
        <taxon>Phaeomoniellaceae</taxon>
        <taxon>Phaeomoniella</taxon>
    </lineage>
</organism>
<protein>
    <submittedName>
        <fullName evidence="3">Uncharacterized protein</fullName>
    </submittedName>
</protein>
<reference evidence="3 4" key="1">
    <citation type="submission" date="2015-05" db="EMBL/GenBank/DDBJ databases">
        <title>Distinctive expansion of gene families associated with plant cell wall degradation and secondary metabolism in the genomes of grapevine trunk pathogens.</title>
        <authorList>
            <person name="Lawrence D.P."/>
            <person name="Travadon R."/>
            <person name="Rolshausen P.E."/>
            <person name="Baumgartner K."/>
        </authorList>
    </citation>
    <scope>NUCLEOTIDE SEQUENCE [LARGE SCALE GENOMIC DNA]</scope>
    <source>
        <strain evidence="3">UCRPC4</strain>
    </source>
</reference>
<comment type="caution">
    <text evidence="3">The sequence shown here is derived from an EMBL/GenBank/DDBJ whole genome shotgun (WGS) entry which is preliminary data.</text>
</comment>
<accession>A0A0G2E609</accession>
<feature type="coiled-coil region" evidence="1">
    <location>
        <begin position="161"/>
        <end position="188"/>
    </location>
</feature>
<evidence type="ECO:0000256" key="2">
    <source>
        <dbReference type="SAM" id="MobiDB-lite"/>
    </source>
</evidence>
<name>A0A0G2E609_PHACM</name>
<dbReference type="EMBL" id="LCWF01000137">
    <property type="protein sequence ID" value="KKY17781.1"/>
    <property type="molecule type" value="Genomic_DNA"/>
</dbReference>
<reference evidence="3 4" key="2">
    <citation type="submission" date="2015-05" db="EMBL/GenBank/DDBJ databases">
        <authorList>
            <person name="Morales-Cruz A."/>
            <person name="Amrine K.C."/>
            <person name="Cantu D."/>
        </authorList>
    </citation>
    <scope>NUCLEOTIDE SEQUENCE [LARGE SCALE GENOMIC DNA]</scope>
    <source>
        <strain evidence="3">UCRPC4</strain>
    </source>
</reference>
<keyword evidence="4" id="KW-1185">Reference proteome</keyword>
<sequence>MAARFVLLPKSLTRLPTGVYGETIYCLEEQHLAYEETKREVLARFDYELTDNVLAEIVECRRPSITGEEETFIADPGNSDDINENCSVKRKATESPSRAEYSILKVIEKRRQCKQAKAAHSTKGHGRHVSFDVPMSPKEQDVAQQSRQGFSENGFWSPEHLKRSEEVLREAQERARLLQEEVLGHDKKRNRRRRAKESLKVRNTADSLETELLGNELLNELDFPNSPDNAHGDSDGVAEYQSYFDADFPYRLQHTQEPPLPLVERFQSTEPEQSSGWGYWKSTEFTHYDPSILSSAQLQHPTPYVKAMDVSQVQCRPLSLQDNFASLDDMDSNLGEPSNSEPL</sequence>
<dbReference type="AlphaFoldDB" id="A0A0G2E609"/>
<dbReference type="Proteomes" id="UP000053317">
    <property type="component" value="Unassembled WGS sequence"/>
</dbReference>
<evidence type="ECO:0000313" key="4">
    <source>
        <dbReference type="Proteomes" id="UP000053317"/>
    </source>
</evidence>
<evidence type="ECO:0000313" key="3">
    <source>
        <dbReference type="EMBL" id="KKY17781.1"/>
    </source>
</evidence>